<sequence>MSLSSPPAGDPVAAHRPVPGARLRRRRLIGLGALAVLLVAAVVASLAIGTRSIAPGMVWDALVHRYTAGSGVADQPLDDAAIIVQTLRLPRTVLATVVGAALAVAGALMQGHTRNPIADPGLLGITQGAAFAVVLTVYLGDLDHPIEYVWFAFLGAAVAAVTVFGLASVGAGGASPLTLVLAGTGVSVFLSAITSAVALSDQQTLDALRFWNAGAVAGRGYDVIASTAPFLLVGLVIALANAPAINLLGLGEDVAKGLGLNVTRARVTGIVAVTVLAGAGTAACGSIAFLGLMAPHIARYITGPDYRWLLPIAGLLGAILLLVADVVGRVVARPGELQVGIVLALIGAPFFVALVWWRKAARL</sequence>
<keyword evidence="5 8" id="KW-0812">Transmembrane</keyword>
<dbReference type="Gene3D" id="1.10.3470.10">
    <property type="entry name" value="ABC transporter involved in vitamin B12 uptake, BtuC"/>
    <property type="match status" value="1"/>
</dbReference>
<dbReference type="EMBL" id="BAABFR010000016">
    <property type="protein sequence ID" value="GAA4388602.1"/>
    <property type="molecule type" value="Genomic_DNA"/>
</dbReference>
<evidence type="ECO:0000256" key="6">
    <source>
        <dbReference type="ARBA" id="ARBA00022989"/>
    </source>
</evidence>
<dbReference type="PANTHER" id="PTHR30472">
    <property type="entry name" value="FERRIC ENTEROBACTIN TRANSPORT SYSTEM PERMEASE PROTEIN"/>
    <property type="match status" value="1"/>
</dbReference>
<name>A0ABP8JCH4_9ACTN</name>
<feature type="transmembrane region" description="Helical" evidence="8">
    <location>
        <begin position="179"/>
        <end position="199"/>
    </location>
</feature>
<dbReference type="SUPFAM" id="SSF81345">
    <property type="entry name" value="ABC transporter involved in vitamin B12 uptake, BtuC"/>
    <property type="match status" value="1"/>
</dbReference>
<dbReference type="InterPro" id="IPR000522">
    <property type="entry name" value="ABC_transptr_permease_BtuC"/>
</dbReference>
<evidence type="ECO:0000256" key="5">
    <source>
        <dbReference type="ARBA" id="ARBA00022692"/>
    </source>
</evidence>
<evidence type="ECO:0000256" key="8">
    <source>
        <dbReference type="SAM" id="Phobius"/>
    </source>
</evidence>
<dbReference type="CDD" id="cd06550">
    <property type="entry name" value="TM_ABC_iron-siderophores_like"/>
    <property type="match status" value="1"/>
</dbReference>
<keyword evidence="7 8" id="KW-0472">Membrane</keyword>
<evidence type="ECO:0000256" key="4">
    <source>
        <dbReference type="ARBA" id="ARBA00022475"/>
    </source>
</evidence>
<feature type="transmembrane region" description="Helical" evidence="8">
    <location>
        <begin position="28"/>
        <end position="48"/>
    </location>
</feature>
<evidence type="ECO:0000256" key="1">
    <source>
        <dbReference type="ARBA" id="ARBA00004651"/>
    </source>
</evidence>
<comment type="similarity">
    <text evidence="2">Belongs to the binding-protein-dependent transport system permease family. FecCD subfamily.</text>
</comment>
<comment type="caution">
    <text evidence="9">The sequence shown here is derived from an EMBL/GenBank/DDBJ whole genome shotgun (WGS) entry which is preliminary data.</text>
</comment>
<dbReference type="Pfam" id="PF01032">
    <property type="entry name" value="FecCD"/>
    <property type="match status" value="1"/>
</dbReference>
<comment type="subcellular location">
    <subcellularLocation>
        <location evidence="1">Cell membrane</location>
        <topology evidence="1">Multi-pass membrane protein</topology>
    </subcellularLocation>
</comment>
<feature type="transmembrane region" description="Helical" evidence="8">
    <location>
        <begin position="228"/>
        <end position="249"/>
    </location>
</feature>
<feature type="transmembrane region" description="Helical" evidence="8">
    <location>
        <begin position="339"/>
        <end position="357"/>
    </location>
</feature>
<keyword evidence="10" id="KW-1185">Reference proteome</keyword>
<evidence type="ECO:0000256" key="7">
    <source>
        <dbReference type="ARBA" id="ARBA00023136"/>
    </source>
</evidence>
<gene>
    <name evidence="9" type="ORF">GCM10023147_14340</name>
</gene>
<dbReference type="RefSeq" id="WP_344992985.1">
    <property type="nucleotide sequence ID" value="NZ_BAABFR010000016.1"/>
</dbReference>
<dbReference type="PANTHER" id="PTHR30472:SF1">
    <property type="entry name" value="FE(3+) DICITRATE TRANSPORT SYSTEM PERMEASE PROTEIN FECC-RELATED"/>
    <property type="match status" value="1"/>
</dbReference>
<feature type="transmembrane region" description="Helical" evidence="8">
    <location>
        <begin position="92"/>
        <end position="109"/>
    </location>
</feature>
<evidence type="ECO:0000313" key="10">
    <source>
        <dbReference type="Proteomes" id="UP001500635"/>
    </source>
</evidence>
<protein>
    <submittedName>
        <fullName evidence="9">Iron ABC transporter permease</fullName>
    </submittedName>
</protein>
<keyword evidence="3" id="KW-0813">Transport</keyword>
<feature type="transmembrane region" description="Helical" evidence="8">
    <location>
        <begin position="306"/>
        <end position="327"/>
    </location>
</feature>
<evidence type="ECO:0000256" key="2">
    <source>
        <dbReference type="ARBA" id="ARBA00007935"/>
    </source>
</evidence>
<dbReference type="Proteomes" id="UP001500635">
    <property type="component" value="Unassembled WGS sequence"/>
</dbReference>
<dbReference type="InterPro" id="IPR037294">
    <property type="entry name" value="ABC_BtuC-like"/>
</dbReference>
<reference evidence="10" key="1">
    <citation type="journal article" date="2019" name="Int. J. Syst. Evol. Microbiol.">
        <title>The Global Catalogue of Microorganisms (GCM) 10K type strain sequencing project: providing services to taxonomists for standard genome sequencing and annotation.</title>
        <authorList>
            <consortium name="The Broad Institute Genomics Platform"/>
            <consortium name="The Broad Institute Genome Sequencing Center for Infectious Disease"/>
            <person name="Wu L."/>
            <person name="Ma J."/>
        </authorList>
    </citation>
    <scope>NUCLEOTIDE SEQUENCE [LARGE SCALE GENOMIC DNA]</scope>
    <source>
        <strain evidence="10">JCM 17688</strain>
    </source>
</reference>
<evidence type="ECO:0000313" key="9">
    <source>
        <dbReference type="EMBL" id="GAA4388602.1"/>
    </source>
</evidence>
<accession>A0ABP8JCH4</accession>
<feature type="transmembrane region" description="Helical" evidence="8">
    <location>
        <begin position="270"/>
        <end position="294"/>
    </location>
</feature>
<keyword evidence="6 8" id="KW-1133">Transmembrane helix</keyword>
<proteinExistence type="inferred from homology"/>
<evidence type="ECO:0000256" key="3">
    <source>
        <dbReference type="ARBA" id="ARBA00022448"/>
    </source>
</evidence>
<organism evidence="9 10">
    <name type="scientific">Tsukamurella soli</name>
    <dbReference type="NCBI Taxonomy" id="644556"/>
    <lineage>
        <taxon>Bacteria</taxon>
        <taxon>Bacillati</taxon>
        <taxon>Actinomycetota</taxon>
        <taxon>Actinomycetes</taxon>
        <taxon>Mycobacteriales</taxon>
        <taxon>Tsukamurellaceae</taxon>
        <taxon>Tsukamurella</taxon>
    </lineage>
</organism>
<keyword evidence="4" id="KW-1003">Cell membrane</keyword>
<feature type="transmembrane region" description="Helical" evidence="8">
    <location>
        <begin position="121"/>
        <end position="140"/>
    </location>
</feature>
<feature type="transmembrane region" description="Helical" evidence="8">
    <location>
        <begin position="146"/>
        <end position="167"/>
    </location>
</feature>